<protein>
    <recommendedName>
        <fullName evidence="3">N-acetyltransferase domain-containing protein</fullName>
    </recommendedName>
</protein>
<organism evidence="1 2">
    <name type="scientific">Streptomyces canarius</name>
    <dbReference type="NCBI Taxonomy" id="285453"/>
    <lineage>
        <taxon>Bacteria</taxon>
        <taxon>Bacillati</taxon>
        <taxon>Actinomycetota</taxon>
        <taxon>Actinomycetes</taxon>
        <taxon>Kitasatosporales</taxon>
        <taxon>Streptomycetaceae</taxon>
        <taxon>Streptomyces</taxon>
    </lineage>
</organism>
<accession>A0ABQ3DDG7</accession>
<dbReference type="EMBL" id="BMVN01000130">
    <property type="protein sequence ID" value="GHA77847.1"/>
    <property type="molecule type" value="Genomic_DNA"/>
</dbReference>
<dbReference type="Proteomes" id="UP000653644">
    <property type="component" value="Unassembled WGS sequence"/>
</dbReference>
<gene>
    <name evidence="1" type="ORF">GCM10010345_94190</name>
</gene>
<proteinExistence type="predicted"/>
<keyword evidence="2" id="KW-1185">Reference proteome</keyword>
<comment type="caution">
    <text evidence="1">The sequence shown here is derived from an EMBL/GenBank/DDBJ whole genome shotgun (WGS) entry which is preliminary data.</text>
</comment>
<reference evidence="2" key="1">
    <citation type="journal article" date="2019" name="Int. J. Syst. Evol. Microbiol.">
        <title>The Global Catalogue of Microorganisms (GCM) 10K type strain sequencing project: providing services to taxonomists for standard genome sequencing and annotation.</title>
        <authorList>
            <consortium name="The Broad Institute Genomics Platform"/>
            <consortium name="The Broad Institute Genome Sequencing Center for Infectious Disease"/>
            <person name="Wu L."/>
            <person name="Ma J."/>
        </authorList>
    </citation>
    <scope>NUCLEOTIDE SEQUENCE [LARGE SCALE GENOMIC DNA]</scope>
    <source>
        <strain evidence="2">JCM 4733</strain>
    </source>
</reference>
<name>A0ABQ3DDG7_9ACTN</name>
<evidence type="ECO:0000313" key="2">
    <source>
        <dbReference type="Proteomes" id="UP000653644"/>
    </source>
</evidence>
<evidence type="ECO:0000313" key="1">
    <source>
        <dbReference type="EMBL" id="GHA77847.1"/>
    </source>
</evidence>
<evidence type="ECO:0008006" key="3">
    <source>
        <dbReference type="Google" id="ProtNLM"/>
    </source>
</evidence>
<sequence>MEAKHHPGNAASGRVLVKAGFVSIGVSPAQQIGDRTIPPHPLYELRAEVPSRPRAPVRGRP</sequence>